<reference evidence="2" key="1">
    <citation type="journal article" date="2023" name="G3 (Bethesda)">
        <title>Whole genome assembly and annotation of the endangered Caribbean coral Acropora cervicornis.</title>
        <authorList>
            <person name="Selwyn J.D."/>
            <person name="Vollmer S.V."/>
        </authorList>
    </citation>
    <scope>NUCLEOTIDE SEQUENCE</scope>
    <source>
        <strain evidence="2">K2</strain>
    </source>
</reference>
<dbReference type="SUPFAM" id="SSF52540">
    <property type="entry name" value="P-loop containing nucleoside triphosphate hydrolases"/>
    <property type="match status" value="1"/>
</dbReference>
<dbReference type="Gene3D" id="3.40.50.300">
    <property type="entry name" value="P-loop containing nucleotide triphosphate hydrolases"/>
    <property type="match status" value="1"/>
</dbReference>
<dbReference type="Pfam" id="PF00791">
    <property type="entry name" value="ZU5"/>
    <property type="match status" value="1"/>
</dbReference>
<keyword evidence="3" id="KW-1185">Reference proteome</keyword>
<dbReference type="InterPro" id="IPR027417">
    <property type="entry name" value="P-loop_NTPase"/>
</dbReference>
<dbReference type="Proteomes" id="UP001249851">
    <property type="component" value="Unassembled WGS sequence"/>
</dbReference>
<dbReference type="PANTHER" id="PTHR22845:SF5">
    <property type="entry name" value="APOPTOTIC PROTEASE-ACTIVATING FACTOR 1"/>
    <property type="match status" value="1"/>
</dbReference>
<proteinExistence type="predicted"/>
<reference evidence="2" key="2">
    <citation type="journal article" date="2023" name="Science">
        <title>Genomic signatures of disease resistance in endangered staghorn corals.</title>
        <authorList>
            <person name="Vollmer S.V."/>
            <person name="Selwyn J.D."/>
            <person name="Despard B.A."/>
            <person name="Roesel C.L."/>
        </authorList>
    </citation>
    <scope>NUCLEOTIDE SEQUENCE</scope>
    <source>
        <strain evidence="2">K2</strain>
    </source>
</reference>
<gene>
    <name evidence="2" type="ORF">P5673_009705</name>
</gene>
<accession>A0AAD9QRW4</accession>
<evidence type="ECO:0000313" key="2">
    <source>
        <dbReference type="EMBL" id="KAK2566235.1"/>
    </source>
</evidence>
<dbReference type="Gene3D" id="2.60.220.30">
    <property type="match status" value="1"/>
</dbReference>
<comment type="caution">
    <text evidence="2">The sequence shown here is derived from an EMBL/GenBank/DDBJ whole genome shotgun (WGS) entry which is preliminary data.</text>
</comment>
<dbReference type="EMBL" id="JARQWQ010000017">
    <property type="protein sequence ID" value="KAK2566235.1"/>
    <property type="molecule type" value="Genomic_DNA"/>
</dbReference>
<sequence length="646" mass="72105">MINGNRAEWDCTMLFYAILFSDRIGCNLDAVVQSNVDDLREFRNEVFAHLPRGQMSKETFQTEIAKVQGAFEALGLSTAKIQEIRDQVNFPTRHLNQCLEEIKVLNDQLLNEINPFCKLPPKPSHDVAARSYEVAKITQELKQLKETNESRLSYLYISGNPGSGKSQLAGLVAQQIFMESTDAFVMTLNAADLDRLLDSYVSFARHLKCSEYAVTNTLNNKDLKTEEKIAYIKSLAGTKVELYDSWLLLVDNVVSIPEMHAYLPDTGNSHWSKGQLLITTQDTTSIPPDNIFIKQMSVGKGMAPSDATSLLAAISGITDDETAKKVAHALDYQPLALASAATFLRQLCDSKPSSNLGWGDFLEKLDEGKLKNTETFLLNTNASYPYSMTTAIALAVEKSMLSDRVLKHAFNIISLCAPQPLNLDIVTNYIQKVEENSDTNTEGEFNDKDVIGLRICKSSLLLLEEDNSEIYVRVHQVERDVIQRLIKQHWETQRFEVVHVSILSLNQFIVDRKTDDYTANGFRGTVTSEGFHLDLNAGAIHLTFPPDTVAEPTDIMVYKWKYGACLPQLTENEAVVSNVIEISAVSEVGGLKFNSEVKVVLSHSAAGLEGYEVVLKRLTDKETNEWEETAGCDDIRQVSGIDFYPV</sequence>
<protein>
    <recommendedName>
        <fullName evidence="1">ZU5 domain-containing protein</fullName>
    </recommendedName>
</protein>
<dbReference type="PANTHER" id="PTHR22845">
    <property type="entry name" value="APOPTOTIC PROTEASE-ACTIVATING FACTOR 1"/>
    <property type="match status" value="1"/>
</dbReference>
<organism evidence="2 3">
    <name type="scientific">Acropora cervicornis</name>
    <name type="common">Staghorn coral</name>
    <dbReference type="NCBI Taxonomy" id="6130"/>
    <lineage>
        <taxon>Eukaryota</taxon>
        <taxon>Metazoa</taxon>
        <taxon>Cnidaria</taxon>
        <taxon>Anthozoa</taxon>
        <taxon>Hexacorallia</taxon>
        <taxon>Scleractinia</taxon>
        <taxon>Astrocoeniina</taxon>
        <taxon>Acroporidae</taxon>
        <taxon>Acropora</taxon>
    </lineage>
</organism>
<dbReference type="InterPro" id="IPR000906">
    <property type="entry name" value="ZU5_dom"/>
</dbReference>
<name>A0AAD9QRW4_ACRCE</name>
<evidence type="ECO:0000259" key="1">
    <source>
        <dbReference type="Pfam" id="PF00791"/>
    </source>
</evidence>
<feature type="domain" description="ZU5" evidence="1">
    <location>
        <begin position="523"/>
        <end position="615"/>
    </location>
</feature>
<dbReference type="AlphaFoldDB" id="A0AAD9QRW4"/>
<evidence type="ECO:0000313" key="3">
    <source>
        <dbReference type="Proteomes" id="UP001249851"/>
    </source>
</evidence>